<dbReference type="EMBL" id="LR796916">
    <property type="protein sequence ID" value="CAB4173901.1"/>
    <property type="molecule type" value="Genomic_DNA"/>
</dbReference>
<gene>
    <name evidence="2" type="ORF">UFOVP1247_327</name>
    <name evidence="1" type="ORF">UFOVP970_14</name>
</gene>
<dbReference type="EMBL" id="LR797195">
    <property type="protein sequence ID" value="CAB4193956.1"/>
    <property type="molecule type" value="Genomic_DNA"/>
</dbReference>
<reference evidence="2" key="1">
    <citation type="submission" date="2020-05" db="EMBL/GenBank/DDBJ databases">
        <authorList>
            <person name="Chiriac C."/>
            <person name="Salcher M."/>
            <person name="Ghai R."/>
            <person name="Kavagutti S V."/>
        </authorList>
    </citation>
    <scope>NUCLEOTIDE SEQUENCE</scope>
</reference>
<evidence type="ECO:0000313" key="2">
    <source>
        <dbReference type="EMBL" id="CAB4193956.1"/>
    </source>
</evidence>
<accession>A0A6J5RHY2</accession>
<organism evidence="2">
    <name type="scientific">uncultured Caudovirales phage</name>
    <dbReference type="NCBI Taxonomy" id="2100421"/>
    <lineage>
        <taxon>Viruses</taxon>
        <taxon>Duplodnaviria</taxon>
        <taxon>Heunggongvirae</taxon>
        <taxon>Uroviricota</taxon>
        <taxon>Caudoviricetes</taxon>
        <taxon>Peduoviridae</taxon>
        <taxon>Maltschvirus</taxon>
        <taxon>Maltschvirus maltsch</taxon>
    </lineage>
</organism>
<protein>
    <submittedName>
        <fullName evidence="2">Uncharacterized protein</fullName>
    </submittedName>
</protein>
<sequence length="79" mass="9216">MENTLKGQLHSLYSTYSAIHSQFTRIEEEALRLESERKLVSEILHTTREQEKEVINKLEELTGIKLTPDAILEIIKSYE</sequence>
<proteinExistence type="predicted"/>
<name>A0A6J5RHY2_9CAUD</name>
<evidence type="ECO:0000313" key="1">
    <source>
        <dbReference type="EMBL" id="CAB4173901.1"/>
    </source>
</evidence>